<accession>A0A0A9H4I2</accession>
<dbReference type="EMBL" id="GBRH01168120">
    <property type="protein sequence ID" value="JAE29776.1"/>
    <property type="molecule type" value="Transcribed_RNA"/>
</dbReference>
<protein>
    <submittedName>
        <fullName evidence="1">Uncharacterized protein</fullName>
    </submittedName>
</protein>
<evidence type="ECO:0000313" key="1">
    <source>
        <dbReference type="EMBL" id="JAE29776.1"/>
    </source>
</evidence>
<name>A0A0A9H4I2_ARUDO</name>
<reference evidence="1" key="2">
    <citation type="journal article" date="2015" name="Data Brief">
        <title>Shoot transcriptome of the giant reed, Arundo donax.</title>
        <authorList>
            <person name="Barrero R.A."/>
            <person name="Guerrero F.D."/>
            <person name="Moolhuijzen P."/>
            <person name="Goolsby J.A."/>
            <person name="Tidwell J."/>
            <person name="Bellgard S.E."/>
            <person name="Bellgard M.I."/>
        </authorList>
    </citation>
    <scope>NUCLEOTIDE SEQUENCE</scope>
    <source>
        <tissue evidence="1">Shoot tissue taken approximately 20 cm above the soil surface</tissue>
    </source>
</reference>
<organism evidence="1">
    <name type="scientific">Arundo donax</name>
    <name type="common">Giant reed</name>
    <name type="synonym">Donax arundinaceus</name>
    <dbReference type="NCBI Taxonomy" id="35708"/>
    <lineage>
        <taxon>Eukaryota</taxon>
        <taxon>Viridiplantae</taxon>
        <taxon>Streptophyta</taxon>
        <taxon>Embryophyta</taxon>
        <taxon>Tracheophyta</taxon>
        <taxon>Spermatophyta</taxon>
        <taxon>Magnoliopsida</taxon>
        <taxon>Liliopsida</taxon>
        <taxon>Poales</taxon>
        <taxon>Poaceae</taxon>
        <taxon>PACMAD clade</taxon>
        <taxon>Arundinoideae</taxon>
        <taxon>Arundineae</taxon>
        <taxon>Arundo</taxon>
    </lineage>
</organism>
<dbReference type="AlphaFoldDB" id="A0A0A9H4I2"/>
<sequence>MVPEEEQVLVKGLCKDNAGVSGQQHGELIQVNGEAGVALEGGLDGPLLLPCCFCLIICQGPI</sequence>
<reference evidence="1" key="1">
    <citation type="submission" date="2014-09" db="EMBL/GenBank/DDBJ databases">
        <authorList>
            <person name="Magalhaes I.L.F."/>
            <person name="Oliveira U."/>
            <person name="Santos F.R."/>
            <person name="Vidigal T.H.D.A."/>
            <person name="Brescovit A.D."/>
            <person name="Santos A.J."/>
        </authorList>
    </citation>
    <scope>NUCLEOTIDE SEQUENCE</scope>
    <source>
        <tissue evidence="1">Shoot tissue taken approximately 20 cm above the soil surface</tissue>
    </source>
</reference>
<proteinExistence type="predicted"/>